<evidence type="ECO:0000313" key="2">
    <source>
        <dbReference type="Proteomes" id="UP000265566"/>
    </source>
</evidence>
<name>A0A396GLP3_MEDTR</name>
<evidence type="ECO:0008006" key="3">
    <source>
        <dbReference type="Google" id="ProtNLM"/>
    </source>
</evidence>
<organism evidence="1 2">
    <name type="scientific">Medicago truncatula</name>
    <name type="common">Barrel medic</name>
    <name type="synonym">Medicago tribuloides</name>
    <dbReference type="NCBI Taxonomy" id="3880"/>
    <lineage>
        <taxon>Eukaryota</taxon>
        <taxon>Viridiplantae</taxon>
        <taxon>Streptophyta</taxon>
        <taxon>Embryophyta</taxon>
        <taxon>Tracheophyta</taxon>
        <taxon>Spermatophyta</taxon>
        <taxon>Magnoliopsida</taxon>
        <taxon>eudicotyledons</taxon>
        <taxon>Gunneridae</taxon>
        <taxon>Pentapetalae</taxon>
        <taxon>rosids</taxon>
        <taxon>fabids</taxon>
        <taxon>Fabales</taxon>
        <taxon>Fabaceae</taxon>
        <taxon>Papilionoideae</taxon>
        <taxon>50 kb inversion clade</taxon>
        <taxon>NPAAA clade</taxon>
        <taxon>Hologalegina</taxon>
        <taxon>IRL clade</taxon>
        <taxon>Trifolieae</taxon>
        <taxon>Medicago</taxon>
    </lineage>
</organism>
<proteinExistence type="predicted"/>
<comment type="caution">
    <text evidence="1">The sequence shown here is derived from an EMBL/GenBank/DDBJ whole genome shotgun (WGS) entry which is preliminary data.</text>
</comment>
<sequence length="72" mass="8698">MNLNPYFCRSHVLSSSHRLPSRILSRSSLRNNWTMNLLLSIWIKSICFHHEFILMHLRLWISELVYSPPLYQ</sequence>
<gene>
    <name evidence="1" type="ORF">MtrunA17_Chr8g0346411</name>
</gene>
<dbReference type="AlphaFoldDB" id="A0A396GLP3"/>
<accession>A0A396GLP3</accession>
<dbReference type="Gramene" id="rna45724">
    <property type="protein sequence ID" value="RHN39677.1"/>
    <property type="gene ID" value="gene45724"/>
</dbReference>
<reference evidence="2" key="1">
    <citation type="journal article" date="2018" name="Nat. Plants">
        <title>Whole-genome landscape of Medicago truncatula symbiotic genes.</title>
        <authorList>
            <person name="Pecrix Y."/>
            <person name="Staton S.E."/>
            <person name="Sallet E."/>
            <person name="Lelandais-Briere C."/>
            <person name="Moreau S."/>
            <person name="Carrere S."/>
            <person name="Blein T."/>
            <person name="Jardinaud M.F."/>
            <person name="Latrasse D."/>
            <person name="Zouine M."/>
            <person name="Zahm M."/>
            <person name="Kreplak J."/>
            <person name="Mayjonade B."/>
            <person name="Satge C."/>
            <person name="Perez M."/>
            <person name="Cauet S."/>
            <person name="Marande W."/>
            <person name="Chantry-Darmon C."/>
            <person name="Lopez-Roques C."/>
            <person name="Bouchez O."/>
            <person name="Berard A."/>
            <person name="Debelle F."/>
            <person name="Munos S."/>
            <person name="Bendahmane A."/>
            <person name="Berges H."/>
            <person name="Niebel A."/>
            <person name="Buitink J."/>
            <person name="Frugier F."/>
            <person name="Benhamed M."/>
            <person name="Crespi M."/>
            <person name="Gouzy J."/>
            <person name="Gamas P."/>
        </authorList>
    </citation>
    <scope>NUCLEOTIDE SEQUENCE [LARGE SCALE GENOMIC DNA]</scope>
    <source>
        <strain evidence="2">cv. Jemalong A17</strain>
    </source>
</reference>
<dbReference type="Proteomes" id="UP000265566">
    <property type="component" value="Chromosome 8"/>
</dbReference>
<dbReference type="EMBL" id="PSQE01000008">
    <property type="protein sequence ID" value="RHN39677.1"/>
    <property type="molecule type" value="Genomic_DNA"/>
</dbReference>
<evidence type="ECO:0000313" key="1">
    <source>
        <dbReference type="EMBL" id="RHN39677.1"/>
    </source>
</evidence>
<protein>
    <recommendedName>
        <fullName evidence="3">Transmembrane protein</fullName>
    </recommendedName>
</protein>